<dbReference type="AlphaFoldDB" id="X1JJT0"/>
<evidence type="ECO:0000256" key="1">
    <source>
        <dbReference type="ARBA" id="ARBA00022553"/>
    </source>
</evidence>
<dbReference type="EMBL" id="BARU01032345">
    <property type="protein sequence ID" value="GAH69988.1"/>
    <property type="molecule type" value="Genomic_DNA"/>
</dbReference>
<dbReference type="InterPro" id="IPR001789">
    <property type="entry name" value="Sig_transdc_resp-reg_receiver"/>
</dbReference>
<protein>
    <recommendedName>
        <fullName evidence="6">Response regulatory domain-containing protein</fullName>
    </recommendedName>
</protein>
<keyword evidence="1" id="KW-0597">Phosphoprotein</keyword>
<keyword evidence="5" id="KW-0804">Transcription</keyword>
<dbReference type="InterPro" id="IPR039420">
    <property type="entry name" value="WalR-like"/>
</dbReference>
<gene>
    <name evidence="7" type="ORF">S03H2_51023</name>
</gene>
<feature type="non-terminal residue" evidence="7">
    <location>
        <position position="226"/>
    </location>
</feature>
<evidence type="ECO:0000256" key="4">
    <source>
        <dbReference type="ARBA" id="ARBA00023125"/>
    </source>
</evidence>
<evidence type="ECO:0000256" key="3">
    <source>
        <dbReference type="ARBA" id="ARBA00023015"/>
    </source>
</evidence>
<proteinExistence type="predicted"/>
<evidence type="ECO:0000256" key="5">
    <source>
        <dbReference type="ARBA" id="ARBA00023163"/>
    </source>
</evidence>
<dbReference type="Gene3D" id="3.40.50.2300">
    <property type="match status" value="1"/>
</dbReference>
<dbReference type="GO" id="GO:0000156">
    <property type="term" value="F:phosphorelay response regulator activity"/>
    <property type="evidence" value="ECO:0007669"/>
    <property type="project" value="TreeGrafter"/>
</dbReference>
<evidence type="ECO:0000259" key="6">
    <source>
        <dbReference type="PROSITE" id="PS50110"/>
    </source>
</evidence>
<dbReference type="GO" id="GO:0000976">
    <property type="term" value="F:transcription cis-regulatory region binding"/>
    <property type="evidence" value="ECO:0007669"/>
    <property type="project" value="TreeGrafter"/>
</dbReference>
<dbReference type="PANTHER" id="PTHR48111:SF1">
    <property type="entry name" value="TWO-COMPONENT RESPONSE REGULATOR ORR33"/>
    <property type="match status" value="1"/>
</dbReference>
<dbReference type="Pfam" id="PF00072">
    <property type="entry name" value="Response_reg"/>
    <property type="match status" value="1"/>
</dbReference>
<dbReference type="SMART" id="SM00448">
    <property type="entry name" value="REC"/>
    <property type="match status" value="1"/>
</dbReference>
<dbReference type="GO" id="GO:0005829">
    <property type="term" value="C:cytosol"/>
    <property type="evidence" value="ECO:0007669"/>
    <property type="project" value="TreeGrafter"/>
</dbReference>
<dbReference type="FunFam" id="3.40.50.2300:FF:000018">
    <property type="entry name" value="DNA-binding transcriptional regulator NtrC"/>
    <property type="match status" value="1"/>
</dbReference>
<name>X1JJT0_9ZZZZ</name>
<reference evidence="7" key="1">
    <citation type="journal article" date="2014" name="Front. Microbiol.">
        <title>High frequency of phylogenetically diverse reductive dehalogenase-homologous genes in deep subseafloor sedimentary metagenomes.</title>
        <authorList>
            <person name="Kawai M."/>
            <person name="Futagami T."/>
            <person name="Toyoda A."/>
            <person name="Takaki Y."/>
            <person name="Nishi S."/>
            <person name="Hori S."/>
            <person name="Arai W."/>
            <person name="Tsubouchi T."/>
            <person name="Morono Y."/>
            <person name="Uchiyama I."/>
            <person name="Ito T."/>
            <person name="Fujiyama A."/>
            <person name="Inagaki F."/>
            <person name="Takami H."/>
        </authorList>
    </citation>
    <scope>NUCLEOTIDE SEQUENCE</scope>
    <source>
        <strain evidence="7">Expedition CK06-06</strain>
    </source>
</reference>
<accession>X1JJT0</accession>
<dbReference type="GO" id="GO:0006355">
    <property type="term" value="P:regulation of DNA-templated transcription"/>
    <property type="evidence" value="ECO:0007669"/>
    <property type="project" value="TreeGrafter"/>
</dbReference>
<keyword evidence="4" id="KW-0238">DNA-binding</keyword>
<keyword evidence="3" id="KW-0805">Transcription regulation</keyword>
<evidence type="ECO:0000313" key="7">
    <source>
        <dbReference type="EMBL" id="GAH69988.1"/>
    </source>
</evidence>
<evidence type="ECO:0000256" key="2">
    <source>
        <dbReference type="ARBA" id="ARBA00023012"/>
    </source>
</evidence>
<feature type="domain" description="Response regulatory" evidence="6">
    <location>
        <begin position="100"/>
        <end position="214"/>
    </location>
</feature>
<dbReference type="PROSITE" id="PS50110">
    <property type="entry name" value="RESPONSE_REGULATORY"/>
    <property type="match status" value="1"/>
</dbReference>
<dbReference type="SUPFAM" id="SSF52172">
    <property type="entry name" value="CheY-like"/>
    <property type="match status" value="1"/>
</dbReference>
<comment type="caution">
    <text evidence="7">The sequence shown here is derived from an EMBL/GenBank/DDBJ whole genome shotgun (WGS) entry which is preliminary data.</text>
</comment>
<dbReference type="PANTHER" id="PTHR48111">
    <property type="entry name" value="REGULATOR OF RPOS"/>
    <property type="match status" value="1"/>
</dbReference>
<sequence>MVMGLRAYFLVTANDDLKQWEFVKAVHEVEHTPGVDFVDPTIGSRDMVIMVDAPITVEAIVQKIRAKPWVKDMEVLRIVSIFERHKTIRTLPAESVQGKPVLIVEDEAIMRESLRDWLKDEGYQVETAEQGEEALQRIGEVDFGVVVLDLRLPGKDGIEVLKEARAQRPQLKGIIITAYPSVETAVEAMKLGALDYLPKPVAPDALEKLIRETLGPLQVELKPQDG</sequence>
<dbReference type="GO" id="GO:0032993">
    <property type="term" value="C:protein-DNA complex"/>
    <property type="evidence" value="ECO:0007669"/>
    <property type="project" value="TreeGrafter"/>
</dbReference>
<organism evidence="7">
    <name type="scientific">marine sediment metagenome</name>
    <dbReference type="NCBI Taxonomy" id="412755"/>
    <lineage>
        <taxon>unclassified sequences</taxon>
        <taxon>metagenomes</taxon>
        <taxon>ecological metagenomes</taxon>
    </lineage>
</organism>
<keyword evidence="2" id="KW-0902">Two-component regulatory system</keyword>
<dbReference type="InterPro" id="IPR011006">
    <property type="entry name" value="CheY-like_superfamily"/>
</dbReference>